<name>A0ABV8Q3C8_9MICO</name>
<dbReference type="Pfam" id="PF06053">
    <property type="entry name" value="DUF929"/>
    <property type="match status" value="1"/>
</dbReference>
<protein>
    <submittedName>
        <fullName evidence="2">DUF929 family protein</fullName>
    </submittedName>
</protein>
<keyword evidence="3" id="KW-1185">Reference proteome</keyword>
<evidence type="ECO:0000313" key="2">
    <source>
        <dbReference type="EMBL" id="MFC4241917.1"/>
    </source>
</evidence>
<comment type="caution">
    <text evidence="2">The sequence shown here is derived from an EMBL/GenBank/DDBJ whole genome shotgun (WGS) entry which is preliminary data.</text>
</comment>
<evidence type="ECO:0000313" key="3">
    <source>
        <dbReference type="Proteomes" id="UP001595900"/>
    </source>
</evidence>
<dbReference type="EMBL" id="JBHSCN010000002">
    <property type="protein sequence ID" value="MFC4241917.1"/>
    <property type="molecule type" value="Genomic_DNA"/>
</dbReference>
<feature type="transmembrane region" description="Helical" evidence="1">
    <location>
        <begin position="12"/>
        <end position="36"/>
    </location>
</feature>
<dbReference type="RefSeq" id="WP_390226681.1">
    <property type="nucleotide sequence ID" value="NZ_JBHSCN010000002.1"/>
</dbReference>
<keyword evidence="1" id="KW-1133">Transmembrane helix</keyword>
<gene>
    <name evidence="2" type="ORF">ACFOYW_00915</name>
</gene>
<keyword evidence="1" id="KW-0812">Transmembrane</keyword>
<reference evidence="3" key="1">
    <citation type="journal article" date="2019" name="Int. J. Syst. Evol. Microbiol.">
        <title>The Global Catalogue of Microorganisms (GCM) 10K type strain sequencing project: providing services to taxonomists for standard genome sequencing and annotation.</title>
        <authorList>
            <consortium name="The Broad Institute Genomics Platform"/>
            <consortium name="The Broad Institute Genome Sequencing Center for Infectious Disease"/>
            <person name="Wu L."/>
            <person name="Ma J."/>
        </authorList>
    </citation>
    <scope>NUCLEOTIDE SEQUENCE [LARGE SCALE GENOMIC DNA]</scope>
    <source>
        <strain evidence="3">CGMCC 1.10363</strain>
    </source>
</reference>
<organism evidence="2 3">
    <name type="scientific">Gryllotalpicola reticulitermitis</name>
    <dbReference type="NCBI Taxonomy" id="1184153"/>
    <lineage>
        <taxon>Bacteria</taxon>
        <taxon>Bacillati</taxon>
        <taxon>Actinomycetota</taxon>
        <taxon>Actinomycetes</taxon>
        <taxon>Micrococcales</taxon>
        <taxon>Microbacteriaceae</taxon>
        <taxon>Gryllotalpicola</taxon>
    </lineage>
</organism>
<sequence length="284" mass="28694">MARTARVSSRRRILLQIIVGVVVLVVAVAVAIGVSLGTRSTTNSAHSATPAAPTTAASDVIGKVTGVPASVFDAVGPGTAQAAPSKIDAPALTQNGKPLITYIGGEFCPYCAAERWPLAVALSRFGTLSGLGEATSAPSPEVYPSTSTLSFHGATLTSDYLALDAKEIFDEQHNPLDKLTTSENALLTKYDAPPYTQSTGSIPFVDIGGAWVLSGAQYDPGVLKGLSQAQIAADLADPGSAVAKSVIGTANVLTVGLCQQTAGKPATVCQSAGVKAAAAAMGVK</sequence>
<accession>A0ABV8Q3C8</accession>
<dbReference type="Proteomes" id="UP001595900">
    <property type="component" value="Unassembled WGS sequence"/>
</dbReference>
<evidence type="ECO:0000256" key="1">
    <source>
        <dbReference type="SAM" id="Phobius"/>
    </source>
</evidence>
<keyword evidence="1" id="KW-0472">Membrane</keyword>
<proteinExistence type="predicted"/>
<dbReference type="InterPro" id="IPR009272">
    <property type="entry name" value="DUF929"/>
</dbReference>